<dbReference type="InterPro" id="IPR032675">
    <property type="entry name" value="LRR_dom_sf"/>
</dbReference>
<dbReference type="Pfam" id="PF08263">
    <property type="entry name" value="LRRNT_2"/>
    <property type="match status" value="1"/>
</dbReference>
<dbReference type="GO" id="GO:0004672">
    <property type="term" value="F:protein kinase activity"/>
    <property type="evidence" value="ECO:0007669"/>
    <property type="project" value="InterPro"/>
</dbReference>
<evidence type="ECO:0000256" key="2">
    <source>
        <dbReference type="ARBA" id="ARBA00008684"/>
    </source>
</evidence>
<dbReference type="PROSITE" id="PS50011">
    <property type="entry name" value="PROTEIN_KINASE_DOM"/>
    <property type="match status" value="1"/>
</dbReference>
<proteinExistence type="inferred from homology"/>
<comment type="similarity">
    <text evidence="2">Belongs to the protein kinase superfamily. Ser/Thr protein kinase family.</text>
</comment>
<dbReference type="InterPro" id="IPR008271">
    <property type="entry name" value="Ser/Thr_kinase_AS"/>
</dbReference>
<name>A0A7N0VBF3_KALFE</name>
<dbReference type="Proteomes" id="UP000594263">
    <property type="component" value="Unplaced"/>
</dbReference>
<evidence type="ECO:0000256" key="4">
    <source>
        <dbReference type="ARBA" id="ARBA00022475"/>
    </source>
</evidence>
<evidence type="ECO:0000256" key="10">
    <source>
        <dbReference type="ARBA" id="ARBA00023136"/>
    </source>
</evidence>
<keyword evidence="4" id="KW-1003">Cell membrane</keyword>
<reference evidence="16" key="1">
    <citation type="submission" date="2021-01" db="UniProtKB">
        <authorList>
            <consortium name="EnsemblPlants"/>
        </authorList>
    </citation>
    <scope>IDENTIFICATION</scope>
</reference>
<dbReference type="InterPro" id="IPR001245">
    <property type="entry name" value="Ser-Thr/Tyr_kinase_cat_dom"/>
</dbReference>
<accession>A0A7N0VBF3</accession>
<evidence type="ECO:0000256" key="11">
    <source>
        <dbReference type="ARBA" id="ARBA00023170"/>
    </source>
</evidence>
<evidence type="ECO:0000256" key="12">
    <source>
        <dbReference type="ARBA" id="ARBA00023180"/>
    </source>
</evidence>
<dbReference type="OMA" id="IPAQTWS"/>
<dbReference type="GO" id="GO:0009791">
    <property type="term" value="P:post-embryonic development"/>
    <property type="evidence" value="ECO:0007669"/>
    <property type="project" value="UniProtKB-ARBA"/>
</dbReference>
<dbReference type="Pfam" id="PF00560">
    <property type="entry name" value="LRR_1"/>
    <property type="match status" value="6"/>
</dbReference>
<dbReference type="PANTHER" id="PTHR48052">
    <property type="entry name" value="UNNAMED PRODUCT"/>
    <property type="match status" value="1"/>
</dbReference>
<dbReference type="SUPFAM" id="SSF56112">
    <property type="entry name" value="Protein kinase-like (PK-like)"/>
    <property type="match status" value="1"/>
</dbReference>
<dbReference type="FunFam" id="3.80.10.10:FF:000275">
    <property type="entry name" value="Leucine-rich repeat receptor-like protein kinase"/>
    <property type="match status" value="1"/>
</dbReference>
<dbReference type="AlphaFoldDB" id="A0A7N0VBF3"/>
<keyword evidence="9 13" id="KW-1133">Transmembrane helix</keyword>
<keyword evidence="7 14" id="KW-0732">Signal</keyword>
<dbReference type="InterPro" id="IPR011009">
    <property type="entry name" value="Kinase-like_dom_sf"/>
</dbReference>
<feature type="transmembrane region" description="Helical" evidence="13">
    <location>
        <begin position="647"/>
        <end position="671"/>
    </location>
</feature>
<dbReference type="EnsemblPlants" id="Kaladp0383s0009.1.v1.1">
    <property type="protein sequence ID" value="Kaladp0383s0009.1.v1.1"/>
    <property type="gene ID" value="Kaladp0383s0009.v1.1"/>
</dbReference>
<evidence type="ECO:0000313" key="16">
    <source>
        <dbReference type="EnsemblPlants" id="Kaladp0383s0009.1.v1.1"/>
    </source>
</evidence>
<evidence type="ECO:0000259" key="15">
    <source>
        <dbReference type="PROSITE" id="PS50011"/>
    </source>
</evidence>
<evidence type="ECO:0000256" key="3">
    <source>
        <dbReference type="ARBA" id="ARBA00009592"/>
    </source>
</evidence>
<keyword evidence="6 13" id="KW-0812">Transmembrane</keyword>
<dbReference type="FunFam" id="1.10.510.10:FF:001306">
    <property type="entry name" value="Leucine-rich repeat receptor-like protein kinase TDR"/>
    <property type="match status" value="1"/>
</dbReference>
<feature type="domain" description="Protein kinase" evidence="15">
    <location>
        <begin position="679"/>
        <end position="959"/>
    </location>
</feature>
<keyword evidence="11" id="KW-0675">Receptor</keyword>
<evidence type="ECO:0000256" key="6">
    <source>
        <dbReference type="ARBA" id="ARBA00022692"/>
    </source>
</evidence>
<evidence type="ECO:0000256" key="13">
    <source>
        <dbReference type="SAM" id="Phobius"/>
    </source>
</evidence>
<dbReference type="FunFam" id="3.80.10.10:FF:000233">
    <property type="entry name" value="Leucine-rich repeat receptor-like protein kinase TDR"/>
    <property type="match status" value="1"/>
</dbReference>
<dbReference type="PANTHER" id="PTHR48052:SF27">
    <property type="entry name" value="LEUCINE-RICH REPEAT RECEPTOR-LIKE PROTEIN KINASE"/>
    <property type="match status" value="1"/>
</dbReference>
<dbReference type="Gene3D" id="3.80.10.10">
    <property type="entry name" value="Ribonuclease Inhibitor"/>
    <property type="match status" value="3"/>
</dbReference>
<protein>
    <recommendedName>
        <fullName evidence="15">Protein kinase domain-containing protein</fullName>
    </recommendedName>
</protein>
<comment type="similarity">
    <text evidence="3">Belongs to the RLP family.</text>
</comment>
<evidence type="ECO:0000256" key="14">
    <source>
        <dbReference type="SAM" id="SignalP"/>
    </source>
</evidence>
<evidence type="ECO:0000313" key="17">
    <source>
        <dbReference type="Proteomes" id="UP000594263"/>
    </source>
</evidence>
<dbReference type="SMART" id="SM00220">
    <property type="entry name" value="S_TKc"/>
    <property type="match status" value="1"/>
</dbReference>
<evidence type="ECO:0000256" key="9">
    <source>
        <dbReference type="ARBA" id="ARBA00022989"/>
    </source>
</evidence>
<dbReference type="PROSITE" id="PS00108">
    <property type="entry name" value="PROTEIN_KINASE_ST"/>
    <property type="match status" value="1"/>
</dbReference>
<feature type="chain" id="PRO_5029559474" description="Protein kinase domain-containing protein" evidence="14">
    <location>
        <begin position="36"/>
        <end position="959"/>
    </location>
</feature>
<dbReference type="InterPro" id="IPR013210">
    <property type="entry name" value="LRR_N_plant-typ"/>
</dbReference>
<keyword evidence="10 13" id="KW-0472">Membrane</keyword>
<comment type="subcellular location">
    <subcellularLocation>
        <location evidence="1">Cell membrane</location>
        <topology evidence="1">Single-pass type I membrane protein</topology>
    </subcellularLocation>
</comment>
<keyword evidence="17" id="KW-1185">Reference proteome</keyword>
<dbReference type="SUPFAM" id="SSF52058">
    <property type="entry name" value="L domain-like"/>
    <property type="match status" value="2"/>
</dbReference>
<evidence type="ECO:0000256" key="1">
    <source>
        <dbReference type="ARBA" id="ARBA00004251"/>
    </source>
</evidence>
<organism evidence="16 17">
    <name type="scientific">Kalanchoe fedtschenkoi</name>
    <name type="common">Lavender scallops</name>
    <name type="synonym">South American air plant</name>
    <dbReference type="NCBI Taxonomy" id="63787"/>
    <lineage>
        <taxon>Eukaryota</taxon>
        <taxon>Viridiplantae</taxon>
        <taxon>Streptophyta</taxon>
        <taxon>Embryophyta</taxon>
        <taxon>Tracheophyta</taxon>
        <taxon>Spermatophyta</taxon>
        <taxon>Magnoliopsida</taxon>
        <taxon>eudicotyledons</taxon>
        <taxon>Gunneridae</taxon>
        <taxon>Pentapetalae</taxon>
        <taxon>Saxifragales</taxon>
        <taxon>Crassulaceae</taxon>
        <taxon>Kalanchoe</taxon>
    </lineage>
</organism>
<evidence type="ECO:0000256" key="7">
    <source>
        <dbReference type="ARBA" id="ARBA00022729"/>
    </source>
</evidence>
<dbReference type="Gramene" id="Kaladp0383s0009.1.v1.1">
    <property type="protein sequence ID" value="Kaladp0383s0009.1.v1.1"/>
    <property type="gene ID" value="Kaladp0383s0009.v1.1"/>
</dbReference>
<dbReference type="Gene3D" id="1.10.510.10">
    <property type="entry name" value="Transferase(Phosphotransferase) domain 1"/>
    <property type="match status" value="1"/>
</dbReference>
<dbReference type="Gene3D" id="3.30.200.20">
    <property type="entry name" value="Phosphorylase Kinase, domain 1"/>
    <property type="match status" value="1"/>
</dbReference>
<sequence length="959" mass="105877">MHSSFSAVQVSMEIFKHRSFSWVFLVLVFCRVVVAAADPSSESLLELKSKLVDHRNSLKDWVLDGEGDKSSGKVLACSWPGVSCNDNSTTVTGLDLAFKGLSGVMSENQFNLFTDLAYLNFSHNSFSGNFPGGIFNLTKLETIDISMNNFSGPFPPEVSKLQGLVVLDAFSNSFSGSLPVEISKLESLKVLNFAGSYFKGSIPPEYGSLKSIELIHLAGNLLTGAIPPELGQLKTMIHMEIGYNTYEGSIPWQLGNMTELQYLDIAGANLSGWIPKELCNLTNLQSLFLFRNQLTGTLPWEISQITTLTDLDLSDNQIYGPIPESFAQLKSLKLLSLMYNEMSGIVPDVLAELPMLDTLFLWNNFFSGSLPQNLGKYSKLRWLDVSTNYLNGSIPPGICSRGQLSKLIMFSNKFTGGLSPSLSNCSTLIRLRLEDNLFSGDIPLKFSQLPDVSYVDLSRNKFSGGIPNDIYQAQRLQYFNVSDNPELGGEIPSETWSSPLLENFSASACNISGSIPPFVKCKSISVINLKLNNITGSIPTSISSCRVLERLYLGNNAMTGSIPDELTTLPDLSVVDLSHNGFTGTIPEKFTSSPSLVLLNVSFNQISGTIPREKVFQMMGSSAFYGNPELCGEPLKSCSMSKTTSKLTWILLGCAGLVACLAAFALGKYYFRNARKGRWRMVSFTGLPQFTANDVLKSFDSAESMAVIPPSSAAFCKAVLPTGITVSVRTIEWDTRSMKAMLGLISQMGYARHKNLTRLLGFCYNGHQAYLLYDCLSNGNLADKLEMKRDWSAKEKLTIGIARGLCYLHHQCSPAIPHGDLKSTNVVFDDNMEPRLAEFGIKFLRQLNEDPCLEAGEFRTTTKEELSIDVYNFGVVMMEILTNGRLTNPAGESVQRKPREVLLREVYRDNETNSSNTALQERINNFVDVALRCTRTRPTERPSMEDVLKLLSGPKSQRK</sequence>
<dbReference type="Pfam" id="PF13855">
    <property type="entry name" value="LRR_8"/>
    <property type="match status" value="1"/>
</dbReference>
<feature type="signal peptide" evidence="14">
    <location>
        <begin position="1"/>
        <end position="35"/>
    </location>
</feature>
<keyword evidence="12" id="KW-0325">Glycoprotein</keyword>
<dbReference type="GO" id="GO:0005524">
    <property type="term" value="F:ATP binding"/>
    <property type="evidence" value="ECO:0007669"/>
    <property type="project" value="InterPro"/>
</dbReference>
<evidence type="ECO:0000256" key="8">
    <source>
        <dbReference type="ARBA" id="ARBA00022737"/>
    </source>
</evidence>
<dbReference type="GO" id="GO:0005886">
    <property type="term" value="C:plasma membrane"/>
    <property type="evidence" value="ECO:0007669"/>
    <property type="project" value="UniProtKB-SubCell"/>
</dbReference>
<dbReference type="InterPro" id="IPR000719">
    <property type="entry name" value="Prot_kinase_dom"/>
</dbReference>
<keyword evidence="8" id="KW-0677">Repeat</keyword>
<dbReference type="FunFam" id="3.80.10.10:FF:000896">
    <property type="entry name" value="Leucine-rich repeat receptor-like protein kinase"/>
    <property type="match status" value="1"/>
</dbReference>
<dbReference type="InterPro" id="IPR001611">
    <property type="entry name" value="Leu-rich_rpt"/>
</dbReference>
<keyword evidence="5" id="KW-0433">Leucine-rich repeat</keyword>
<dbReference type="Pfam" id="PF07714">
    <property type="entry name" value="PK_Tyr_Ser-Thr"/>
    <property type="match status" value="1"/>
</dbReference>
<evidence type="ECO:0000256" key="5">
    <source>
        <dbReference type="ARBA" id="ARBA00022614"/>
    </source>
</evidence>